<gene>
    <name evidence="3" type="ORF">G3M70_16080</name>
</gene>
<dbReference type="Gene3D" id="3.60.120.10">
    <property type="entry name" value="Anthranilate synthase"/>
    <property type="match status" value="1"/>
</dbReference>
<dbReference type="Pfam" id="PF04715">
    <property type="entry name" value="Anth_synt_I_N"/>
    <property type="match status" value="1"/>
</dbReference>
<feature type="domain" description="Anthranilate synthase component I N-terminal" evidence="2">
    <location>
        <begin position="32"/>
        <end position="152"/>
    </location>
</feature>
<sequence>MEILPDWNSFLDLRKANSRLPLIAQRKVRNLDPFLLFSELFAGDVGTFLLESGKGPESTARFSFLGESNGNFLRLDENSICSFDSILQKINFDFGENNIPYAPHFWGGWVGFFSYETICFLEPVDLKKNNTDSIPDLFLAETGTLLVYDHQLEILKVILTLKTDTACFQSYSSTIDAMNTLWQRIEKVLEDCPTPKLNSKNPVISSNSPQTDSSQWEYCDSVHKAKKYIEDGDIYQANLAQRFEKPYDGKPSDLYQNLKMVNPSPFGGLFYFPEGALVSSSPERLVKVENGKIETRPIAGTRPRGASHKEDGLLSQELLLNEKERAEHLMLVDLERNDLGRICEYGTVEVTELMNREQYSHVHHIVSNVQGKLKQGTNLKDILTAVFPGGTITGCPKIRCMEIIEELEPVRRGIYCGSMGYIGYGPHLDLNILIRTILLKDGVASFHAGAGIVADSDPDTEYKESLSKAAALVQALT</sequence>
<dbReference type="InterPro" id="IPR005801">
    <property type="entry name" value="ADC_synthase"/>
</dbReference>
<dbReference type="KEGG" id="nli:G3M70_16080"/>
<dbReference type="AlphaFoldDB" id="A0A7T0BZJ7"/>
<reference evidence="3 4" key="1">
    <citation type="submission" date="2020-02" db="EMBL/GenBank/DDBJ databases">
        <title>Genomic and physiological characterization of two novel Nitrospinaceae genera.</title>
        <authorList>
            <person name="Mueller A.J."/>
            <person name="Jung M.-Y."/>
            <person name="Strachan C.R."/>
            <person name="Herbold C.W."/>
            <person name="Kirkegaard R.H."/>
            <person name="Daims H."/>
        </authorList>
    </citation>
    <scope>NUCLEOTIDE SEQUENCE [LARGE SCALE GENOMIC DNA]</scope>
    <source>
        <strain evidence="3">EB</strain>
    </source>
</reference>
<dbReference type="Proteomes" id="UP000594688">
    <property type="component" value="Chromosome"/>
</dbReference>
<feature type="domain" description="Chorismate-utilising enzyme C-terminal" evidence="1">
    <location>
        <begin position="216"/>
        <end position="468"/>
    </location>
</feature>
<name>A0A7T0BZJ7_9BACT</name>
<evidence type="ECO:0000313" key="3">
    <source>
        <dbReference type="EMBL" id="QPJ63849.1"/>
    </source>
</evidence>
<dbReference type="Pfam" id="PF00425">
    <property type="entry name" value="Chorismate_bind"/>
    <property type="match status" value="1"/>
</dbReference>
<protein>
    <submittedName>
        <fullName evidence="3">Anthranilate synthase component I family protein</fullName>
    </submittedName>
</protein>
<dbReference type="InterPro" id="IPR019999">
    <property type="entry name" value="Anth_synth_I-like"/>
</dbReference>
<dbReference type="EMBL" id="CP048685">
    <property type="protein sequence ID" value="QPJ63849.1"/>
    <property type="molecule type" value="Genomic_DNA"/>
</dbReference>
<dbReference type="PANTHER" id="PTHR11236:SF9">
    <property type="entry name" value="ANTHRANILATE SYNTHASE COMPONENT 1"/>
    <property type="match status" value="1"/>
</dbReference>
<evidence type="ECO:0000259" key="2">
    <source>
        <dbReference type="Pfam" id="PF04715"/>
    </source>
</evidence>
<dbReference type="GO" id="GO:0000162">
    <property type="term" value="P:L-tryptophan biosynthetic process"/>
    <property type="evidence" value="ECO:0007669"/>
    <property type="project" value="TreeGrafter"/>
</dbReference>
<dbReference type="InterPro" id="IPR006805">
    <property type="entry name" value="Anth_synth_I_N"/>
</dbReference>
<accession>A0A7T0BZJ7</accession>
<proteinExistence type="predicted"/>
<dbReference type="InterPro" id="IPR015890">
    <property type="entry name" value="Chorismate_C"/>
</dbReference>
<dbReference type="PANTHER" id="PTHR11236">
    <property type="entry name" value="AMINOBENZOATE/ANTHRANILATE SYNTHASE"/>
    <property type="match status" value="1"/>
</dbReference>
<evidence type="ECO:0000313" key="4">
    <source>
        <dbReference type="Proteomes" id="UP000594688"/>
    </source>
</evidence>
<organism evidence="3 4">
    <name type="scientific">Candidatus Nitronauta litoralis</name>
    <dbReference type="NCBI Taxonomy" id="2705533"/>
    <lineage>
        <taxon>Bacteria</taxon>
        <taxon>Pseudomonadati</taxon>
        <taxon>Nitrospinota/Tectimicrobiota group</taxon>
        <taxon>Nitrospinota</taxon>
        <taxon>Nitrospinia</taxon>
        <taxon>Nitrospinales</taxon>
        <taxon>Nitrospinaceae</taxon>
        <taxon>Candidatus Nitronauta</taxon>
    </lineage>
</organism>
<evidence type="ECO:0000259" key="1">
    <source>
        <dbReference type="Pfam" id="PF00425"/>
    </source>
</evidence>
<dbReference type="PRINTS" id="PR00095">
    <property type="entry name" value="ANTSNTHASEI"/>
</dbReference>
<dbReference type="SUPFAM" id="SSF56322">
    <property type="entry name" value="ADC synthase"/>
    <property type="match status" value="1"/>
</dbReference>